<evidence type="ECO:0000313" key="3">
    <source>
        <dbReference type="Proteomes" id="UP001519296"/>
    </source>
</evidence>
<keyword evidence="3" id="KW-1185">Reference proteome</keyword>
<dbReference type="Proteomes" id="UP001519296">
    <property type="component" value="Unassembled WGS sequence"/>
</dbReference>
<dbReference type="Gene3D" id="2.10.260.10">
    <property type="match status" value="1"/>
</dbReference>
<feature type="domain" description="SpoVT-AbrB" evidence="1">
    <location>
        <begin position="7"/>
        <end position="49"/>
    </location>
</feature>
<dbReference type="Pfam" id="PF04014">
    <property type="entry name" value="MazE_antitoxin"/>
    <property type="match status" value="1"/>
</dbReference>
<evidence type="ECO:0000259" key="1">
    <source>
        <dbReference type="SMART" id="SM00966"/>
    </source>
</evidence>
<organism evidence="2 3">
    <name type="scientific">Streptococcus oricebi</name>
    <dbReference type="NCBI Taxonomy" id="1547447"/>
    <lineage>
        <taxon>Bacteria</taxon>
        <taxon>Bacillati</taxon>
        <taxon>Bacillota</taxon>
        <taxon>Bacilli</taxon>
        <taxon>Lactobacillales</taxon>
        <taxon>Streptococcaceae</taxon>
        <taxon>Streptococcus</taxon>
    </lineage>
</organism>
<evidence type="ECO:0000313" key="2">
    <source>
        <dbReference type="EMBL" id="MBP2622634.1"/>
    </source>
</evidence>
<proteinExistence type="predicted"/>
<comment type="caution">
    <text evidence="2">The sequence shown here is derived from an EMBL/GenBank/DDBJ whole genome shotgun (WGS) entry which is preliminary data.</text>
</comment>
<dbReference type="InterPro" id="IPR007159">
    <property type="entry name" value="SpoVT-AbrB_dom"/>
</dbReference>
<dbReference type="EMBL" id="PRDG01000001">
    <property type="protein sequence ID" value="MBP2622634.1"/>
    <property type="molecule type" value="Genomic_DNA"/>
</dbReference>
<dbReference type="NCBIfam" id="NF047400">
    <property type="entry name" value="MazE_PemI_antitoxin"/>
    <property type="match status" value="1"/>
</dbReference>
<protein>
    <submittedName>
        <fullName evidence="2">AbrB family transcriptional regulator</fullName>
    </submittedName>
</protein>
<dbReference type="SUPFAM" id="SSF89447">
    <property type="entry name" value="AbrB/MazE/MraZ-like"/>
    <property type="match status" value="1"/>
</dbReference>
<sequence length="71" mass="7927">MTTVKTRKVGNSVTVTLPKEFGIPIGQEFIIEKGRGDTLILAPKRKNPFDGITDLSMEDDFAEVRLLDSEF</sequence>
<accession>A0ABS5B1E0</accession>
<dbReference type="RefSeq" id="WP_209626684.1">
    <property type="nucleotide sequence ID" value="NZ_PRDG01000001.1"/>
</dbReference>
<reference evidence="2 3" key="1">
    <citation type="submission" date="2018-02" db="EMBL/GenBank/DDBJ databases">
        <title>Draft genome sequence of Streptococcus oricebi CCUG 70868T type strain.</title>
        <authorList>
            <person name="Mendez V."/>
            <person name="Salva-Serra F."/>
            <person name="Jaen-Luchoro D."/>
            <person name="Gonzales-Siles L."/>
            <person name="Karlsson R."/>
            <person name="Engstrom-Jakobsson H."/>
            <person name="Busquets A."/>
            <person name="Gomila M."/>
            <person name="Pineiro-Iglesias B."/>
            <person name="Bennasar-Figueras A."/>
            <person name="Seeger M."/>
            <person name="Moore E."/>
        </authorList>
    </citation>
    <scope>NUCLEOTIDE SEQUENCE [LARGE SCALE GENOMIC DNA]</scope>
    <source>
        <strain evidence="2 3">CCUG 70868</strain>
    </source>
</reference>
<dbReference type="InterPro" id="IPR037914">
    <property type="entry name" value="SpoVT-AbrB_sf"/>
</dbReference>
<dbReference type="SMART" id="SM00966">
    <property type="entry name" value="SpoVT_AbrB"/>
    <property type="match status" value="1"/>
</dbReference>
<gene>
    <name evidence="2" type="ORF">C4K46_01620</name>
</gene>
<name>A0ABS5B1E0_9STRE</name>